<dbReference type="AlphaFoldDB" id="A0AAV8QA18"/>
<keyword evidence="2" id="KW-1185">Reference proteome</keyword>
<comment type="caution">
    <text evidence="1">The sequence shown here is derived from an EMBL/GenBank/DDBJ whole genome shotgun (WGS) entry which is preliminary data.</text>
</comment>
<sequence>MPLPTIFKNPTQLFQQHPQWLTIFTLRFPSFLPPTASKKSTRVWILAVPEMKIYGSLVGWHVGDRLSDSVRRRRRCLD</sequence>
<proteinExistence type="predicted"/>
<name>A0AAV8QA18_ENSVE</name>
<reference evidence="1 2" key="1">
    <citation type="submission" date="2022-12" db="EMBL/GenBank/DDBJ databases">
        <title>Chromosome-scale assembly of the Ensete ventricosum genome.</title>
        <authorList>
            <person name="Dussert Y."/>
            <person name="Stocks J."/>
            <person name="Wendawek A."/>
            <person name="Woldeyes F."/>
            <person name="Nichols R.A."/>
            <person name="Borrell J.S."/>
        </authorList>
    </citation>
    <scope>NUCLEOTIDE SEQUENCE [LARGE SCALE GENOMIC DNA]</scope>
    <source>
        <strain evidence="2">cv. Maze</strain>
        <tissue evidence="1">Seeds</tissue>
    </source>
</reference>
<accession>A0AAV8QA18</accession>
<dbReference type="Proteomes" id="UP001222027">
    <property type="component" value="Unassembled WGS sequence"/>
</dbReference>
<organism evidence="1 2">
    <name type="scientific">Ensete ventricosum</name>
    <name type="common">Abyssinian banana</name>
    <name type="synonym">Musa ensete</name>
    <dbReference type="NCBI Taxonomy" id="4639"/>
    <lineage>
        <taxon>Eukaryota</taxon>
        <taxon>Viridiplantae</taxon>
        <taxon>Streptophyta</taxon>
        <taxon>Embryophyta</taxon>
        <taxon>Tracheophyta</taxon>
        <taxon>Spermatophyta</taxon>
        <taxon>Magnoliopsida</taxon>
        <taxon>Liliopsida</taxon>
        <taxon>Zingiberales</taxon>
        <taxon>Musaceae</taxon>
        <taxon>Ensete</taxon>
    </lineage>
</organism>
<evidence type="ECO:0000313" key="1">
    <source>
        <dbReference type="EMBL" id="KAJ8509765.1"/>
    </source>
</evidence>
<evidence type="ECO:0000313" key="2">
    <source>
        <dbReference type="Proteomes" id="UP001222027"/>
    </source>
</evidence>
<gene>
    <name evidence="1" type="ORF">OPV22_000199</name>
</gene>
<dbReference type="EMBL" id="JAQQAF010000001">
    <property type="protein sequence ID" value="KAJ8509765.1"/>
    <property type="molecule type" value="Genomic_DNA"/>
</dbReference>
<protein>
    <submittedName>
        <fullName evidence="1">Uncharacterized protein</fullName>
    </submittedName>
</protein>